<keyword evidence="2" id="KW-0812">Transmembrane</keyword>
<feature type="region of interest" description="Disordered" evidence="1">
    <location>
        <begin position="153"/>
        <end position="186"/>
    </location>
</feature>
<evidence type="ECO:0000256" key="2">
    <source>
        <dbReference type="SAM" id="Phobius"/>
    </source>
</evidence>
<feature type="compositionally biased region" description="Low complexity" evidence="1">
    <location>
        <begin position="153"/>
        <end position="165"/>
    </location>
</feature>
<feature type="region of interest" description="Disordered" evidence="1">
    <location>
        <begin position="314"/>
        <end position="333"/>
    </location>
</feature>
<feature type="compositionally biased region" description="Polar residues" evidence="1">
    <location>
        <begin position="248"/>
        <end position="266"/>
    </location>
</feature>
<comment type="caution">
    <text evidence="3">The sequence shown here is derived from an EMBL/GenBank/DDBJ whole genome shotgun (WGS) entry which is preliminary data.</text>
</comment>
<evidence type="ECO:0000256" key="1">
    <source>
        <dbReference type="SAM" id="MobiDB-lite"/>
    </source>
</evidence>
<keyword evidence="2" id="KW-0472">Membrane</keyword>
<feature type="compositionally biased region" description="Pro residues" evidence="1">
    <location>
        <begin position="200"/>
        <end position="209"/>
    </location>
</feature>
<feature type="region of interest" description="Disordered" evidence="1">
    <location>
        <begin position="28"/>
        <end position="60"/>
    </location>
</feature>
<name>A0ABR8D3F6_9NOST</name>
<feature type="region of interest" description="Disordered" evidence="1">
    <location>
        <begin position="200"/>
        <end position="296"/>
    </location>
</feature>
<dbReference type="EMBL" id="JACJSG010000016">
    <property type="protein sequence ID" value="MBD2501678.1"/>
    <property type="molecule type" value="Genomic_DNA"/>
</dbReference>
<evidence type="ECO:0000313" key="4">
    <source>
        <dbReference type="Proteomes" id="UP000661112"/>
    </source>
</evidence>
<keyword evidence="4" id="KW-1185">Reference proteome</keyword>
<evidence type="ECO:0000313" key="3">
    <source>
        <dbReference type="EMBL" id="MBD2501678.1"/>
    </source>
</evidence>
<organism evidence="3 4">
    <name type="scientific">Anabaena azotica FACHB-119</name>
    <dbReference type="NCBI Taxonomy" id="947527"/>
    <lineage>
        <taxon>Bacteria</taxon>
        <taxon>Bacillati</taxon>
        <taxon>Cyanobacteriota</taxon>
        <taxon>Cyanophyceae</taxon>
        <taxon>Nostocales</taxon>
        <taxon>Nostocaceae</taxon>
        <taxon>Anabaena</taxon>
        <taxon>Anabaena azotica</taxon>
    </lineage>
</organism>
<feature type="compositionally biased region" description="Low complexity" evidence="1">
    <location>
        <begin position="210"/>
        <end position="227"/>
    </location>
</feature>
<dbReference type="RefSeq" id="WP_190472956.1">
    <property type="nucleotide sequence ID" value="NZ_JACJSG010000016.1"/>
</dbReference>
<feature type="compositionally biased region" description="Polar residues" evidence="1">
    <location>
        <begin position="273"/>
        <end position="293"/>
    </location>
</feature>
<feature type="compositionally biased region" description="Polar residues" evidence="1">
    <location>
        <begin position="171"/>
        <end position="185"/>
    </location>
</feature>
<proteinExistence type="predicted"/>
<protein>
    <recommendedName>
        <fullName evidence="5">Conjugal transfer protein TrbI</fullName>
    </recommendedName>
</protein>
<dbReference type="Proteomes" id="UP000661112">
    <property type="component" value="Unassembled WGS sequence"/>
</dbReference>
<keyword evidence="2" id="KW-1133">Transmembrane helix</keyword>
<sequence>MTYETQPKPITHPEVDPTDWETQMARLVGLAAEPTPEIPDVLPSQPSPASPQEVKTEQPLSSNPFAKLALVGTGTLVLVMVAGVFLSQLMGTTNNKPAKNSSALPQPEAPATNFTPQENLEQQVETLKTKLALAEQTQAVKVAQQNLRNAPRVTATTTPQTNTPARVSVNPVPQTSQQATPSSPARTVIVERVGQNPYMPPIPPIPPINIPSLNPQLQQPPVVQANPTPTPPNPWEQWKNLAKIGSYGQANPVDQPSMTVSTQQPVTAPRPQPSNNIQSQMPNSGMSQGQPRNPQAMKVGTTAKGILATGVFGESARGRGANPNNNNNDDNDNKTVFVIRLTQPLKGADGAIAIPANTELLAELRSVSDQGLMQINLTKMIVQNNGVPTERDIPNNALIVRGSGGTPLIARQYPDRSGAIASMDFGLFVLGGVAKGAELFNRTESQVTYGGNGNVTTVTTGNNRRNFVAGVLEGGLNSVVPQISQRNQQAAAQMMQQGNIWLLQAGTPVEIYVNQAVQL</sequence>
<feature type="transmembrane region" description="Helical" evidence="2">
    <location>
        <begin position="68"/>
        <end position="90"/>
    </location>
</feature>
<evidence type="ECO:0008006" key="5">
    <source>
        <dbReference type="Google" id="ProtNLM"/>
    </source>
</evidence>
<gene>
    <name evidence="3" type="ORF">H6G83_13880</name>
</gene>
<reference evidence="3 4" key="1">
    <citation type="journal article" date="2020" name="ISME J.">
        <title>Comparative genomics reveals insights into cyanobacterial evolution and habitat adaptation.</title>
        <authorList>
            <person name="Chen M.Y."/>
            <person name="Teng W.K."/>
            <person name="Zhao L."/>
            <person name="Hu C.X."/>
            <person name="Zhou Y.K."/>
            <person name="Han B.P."/>
            <person name="Song L.R."/>
            <person name="Shu W.S."/>
        </authorList>
    </citation>
    <scope>NUCLEOTIDE SEQUENCE [LARGE SCALE GENOMIC DNA]</scope>
    <source>
        <strain evidence="3 4">FACHB-119</strain>
    </source>
</reference>
<accession>A0ABR8D3F6</accession>